<evidence type="ECO:0000259" key="4">
    <source>
        <dbReference type="PROSITE" id="PS50011"/>
    </source>
</evidence>
<protein>
    <submittedName>
        <fullName evidence="5">Unnamed protein product</fullName>
    </submittedName>
</protein>
<feature type="repeat" description="ANK" evidence="3">
    <location>
        <begin position="174"/>
        <end position="207"/>
    </location>
</feature>
<dbReference type="AlphaFoldDB" id="A0A9W7D0Z7"/>
<keyword evidence="2 3" id="KW-0040">ANK repeat</keyword>
<evidence type="ECO:0000256" key="2">
    <source>
        <dbReference type="ARBA" id="ARBA00023043"/>
    </source>
</evidence>
<dbReference type="PROSITE" id="PS50011">
    <property type="entry name" value="PROTEIN_KINASE_DOM"/>
    <property type="match status" value="1"/>
</dbReference>
<dbReference type="OrthoDB" id="10249694at2759"/>
<gene>
    <name evidence="5" type="ORF">Pfra01_001709900</name>
</gene>
<evidence type="ECO:0000313" key="5">
    <source>
        <dbReference type="EMBL" id="GMF46459.1"/>
    </source>
</evidence>
<dbReference type="PANTHER" id="PTHR24188:SF29">
    <property type="entry name" value="GH09064P"/>
    <property type="match status" value="1"/>
</dbReference>
<comment type="caution">
    <text evidence="5">The sequence shown here is derived from an EMBL/GenBank/DDBJ whole genome shotgun (WGS) entry which is preliminary data.</text>
</comment>
<dbReference type="Gene3D" id="1.25.40.20">
    <property type="entry name" value="Ankyrin repeat-containing domain"/>
    <property type="match status" value="3"/>
</dbReference>
<dbReference type="SUPFAM" id="SSF56112">
    <property type="entry name" value="Protein kinase-like (PK-like)"/>
    <property type="match status" value="1"/>
</dbReference>
<dbReference type="PANTHER" id="PTHR24188">
    <property type="entry name" value="ANKYRIN REPEAT PROTEIN"/>
    <property type="match status" value="1"/>
</dbReference>
<dbReference type="InterPro" id="IPR036770">
    <property type="entry name" value="Ankyrin_rpt-contain_sf"/>
</dbReference>
<dbReference type="Pfam" id="PF00069">
    <property type="entry name" value="Pkinase"/>
    <property type="match status" value="1"/>
</dbReference>
<evidence type="ECO:0000313" key="6">
    <source>
        <dbReference type="Proteomes" id="UP001165121"/>
    </source>
</evidence>
<organism evidence="5 6">
    <name type="scientific">Phytophthora fragariaefolia</name>
    <dbReference type="NCBI Taxonomy" id="1490495"/>
    <lineage>
        <taxon>Eukaryota</taxon>
        <taxon>Sar</taxon>
        <taxon>Stramenopiles</taxon>
        <taxon>Oomycota</taxon>
        <taxon>Peronosporomycetes</taxon>
        <taxon>Peronosporales</taxon>
        <taxon>Peronosporaceae</taxon>
        <taxon>Phytophthora</taxon>
    </lineage>
</organism>
<feature type="repeat" description="ANK" evidence="3">
    <location>
        <begin position="57"/>
        <end position="81"/>
    </location>
</feature>
<dbReference type="SMART" id="SM00248">
    <property type="entry name" value="ANK"/>
    <property type="match status" value="7"/>
</dbReference>
<dbReference type="PROSITE" id="PS50088">
    <property type="entry name" value="ANK_REPEAT"/>
    <property type="match status" value="3"/>
</dbReference>
<feature type="repeat" description="ANK" evidence="3">
    <location>
        <begin position="23"/>
        <end position="56"/>
    </location>
</feature>
<proteinExistence type="predicted"/>
<dbReference type="SMART" id="SM00220">
    <property type="entry name" value="S_TKc"/>
    <property type="match status" value="1"/>
</dbReference>
<evidence type="ECO:0000256" key="3">
    <source>
        <dbReference type="PROSITE-ProRule" id="PRU00023"/>
    </source>
</evidence>
<keyword evidence="6" id="KW-1185">Reference proteome</keyword>
<accession>A0A9W7D0Z7</accession>
<dbReference type="PROSITE" id="PS50297">
    <property type="entry name" value="ANK_REP_REGION"/>
    <property type="match status" value="2"/>
</dbReference>
<reference evidence="5" key="1">
    <citation type="submission" date="2023-04" db="EMBL/GenBank/DDBJ databases">
        <title>Phytophthora fragariaefolia NBRC 109709.</title>
        <authorList>
            <person name="Ichikawa N."/>
            <person name="Sato H."/>
            <person name="Tonouchi N."/>
        </authorList>
    </citation>
    <scope>NUCLEOTIDE SEQUENCE</scope>
    <source>
        <strain evidence="5">NBRC 109709</strain>
    </source>
</reference>
<sequence length="534" mass="58312">MYQQTPLQGVYYCDADVDVKDFSGATALMAAAGGGHLDVVRYLVKDCGADVDVKKSNGGTALVRAAERGHLDVVQFLVKDGDADVNVKDKDGGTALLRAAAGGNPAVVRFLVSDCDTVANGIDRNGCTALMMAAAAGNRDVVRFIVKACDADVNMKGQFLIKHSGADVNMKNNDGDTMLTSAARKGYLDVVRILISGCGADVNVVDSHGSTALMETEGGDLLHVVLFLVQDGNADVNAKYNNGRTAIRMAVDHGHDDIVRYASLGSLVGYAERYSLHQKPPLVWKYLHEATLGLEYLHERGVVHGDLRCRNILISSDGLAKLSNFRLARATTKSSLVGDVIGSMRWQAPEILEGKAPSRESDIYSLGMCILESESGKIPLSRDDSTSAREMKMKWNMNAQEKVFYDILASIACKLQCLSLEESMDSSQPELEPACTFHEYLSGEMMDLWYELQTCVNASDMVQYHPVFGKLKRVHDCLQRSEQSERLLGQFYSLLIDAYQAVNMSPEEICLLRLTSTRVTTTSLYSSVGAWMHC</sequence>
<dbReference type="InterPro" id="IPR008266">
    <property type="entry name" value="Tyr_kinase_AS"/>
</dbReference>
<dbReference type="SUPFAM" id="SSF48403">
    <property type="entry name" value="Ankyrin repeat"/>
    <property type="match status" value="1"/>
</dbReference>
<dbReference type="GO" id="GO:0005524">
    <property type="term" value="F:ATP binding"/>
    <property type="evidence" value="ECO:0007669"/>
    <property type="project" value="InterPro"/>
</dbReference>
<dbReference type="Pfam" id="PF13857">
    <property type="entry name" value="Ank_5"/>
    <property type="match status" value="1"/>
</dbReference>
<dbReference type="EMBL" id="BSXT01001971">
    <property type="protein sequence ID" value="GMF46459.1"/>
    <property type="molecule type" value="Genomic_DNA"/>
</dbReference>
<dbReference type="InterPro" id="IPR000719">
    <property type="entry name" value="Prot_kinase_dom"/>
</dbReference>
<keyword evidence="1" id="KW-0677">Repeat</keyword>
<dbReference type="Pfam" id="PF12796">
    <property type="entry name" value="Ank_2"/>
    <property type="match status" value="1"/>
</dbReference>
<dbReference type="GO" id="GO:0004672">
    <property type="term" value="F:protein kinase activity"/>
    <property type="evidence" value="ECO:0007669"/>
    <property type="project" value="InterPro"/>
</dbReference>
<dbReference type="Gene3D" id="1.10.510.10">
    <property type="entry name" value="Transferase(Phosphotransferase) domain 1"/>
    <property type="match status" value="1"/>
</dbReference>
<dbReference type="Pfam" id="PF00023">
    <property type="entry name" value="Ank"/>
    <property type="match status" value="1"/>
</dbReference>
<evidence type="ECO:0000256" key="1">
    <source>
        <dbReference type="ARBA" id="ARBA00022737"/>
    </source>
</evidence>
<name>A0A9W7D0Z7_9STRA</name>
<dbReference type="InterPro" id="IPR002110">
    <property type="entry name" value="Ankyrin_rpt"/>
</dbReference>
<dbReference type="Proteomes" id="UP001165121">
    <property type="component" value="Unassembled WGS sequence"/>
</dbReference>
<feature type="domain" description="Protein kinase" evidence="4">
    <location>
        <begin position="128"/>
        <end position="468"/>
    </location>
</feature>
<dbReference type="InterPro" id="IPR011009">
    <property type="entry name" value="Kinase-like_dom_sf"/>
</dbReference>
<dbReference type="PROSITE" id="PS00109">
    <property type="entry name" value="PROTEIN_KINASE_TYR"/>
    <property type="match status" value="1"/>
</dbReference>